<dbReference type="InterPro" id="IPR003593">
    <property type="entry name" value="AAA+_ATPase"/>
</dbReference>
<proteinExistence type="predicted"/>
<feature type="domain" description="ABC transporter" evidence="4">
    <location>
        <begin position="5"/>
        <end position="244"/>
    </location>
</feature>
<evidence type="ECO:0000256" key="1">
    <source>
        <dbReference type="ARBA" id="ARBA00022448"/>
    </source>
</evidence>
<sequence length="249" mass="28234">MDATLQINNLSKSYKEKNKAVKNVSLRVERGEAVGLVGESGCGKSTLARIICGLLKQDEGEIIFQDKPINLKADRHKEYYRKVQMVFQNPLAVFSPHMRIGKFLMEPFLNFRLMNKKEAWEHCSSLLKWVSLPEEMMHRYANELSGGQLQRVVLARAIGIKPALLVCDEATSSLDVTAQHDIVKVLMNLKAQQSMSIVFITHDLALAQQVCQKIYVMKDGEIVETIQSHRLQEAKNDYTKSLIKAVFTL</sequence>
<dbReference type="CDD" id="cd03257">
    <property type="entry name" value="ABC_NikE_OppD_transporters"/>
    <property type="match status" value="1"/>
</dbReference>
<evidence type="ECO:0000313" key="5">
    <source>
        <dbReference type="EMBL" id="SFI25768.1"/>
    </source>
</evidence>
<dbReference type="Gene3D" id="3.40.50.300">
    <property type="entry name" value="P-loop containing nucleotide triphosphate hydrolases"/>
    <property type="match status" value="1"/>
</dbReference>
<dbReference type="PROSITE" id="PS50893">
    <property type="entry name" value="ABC_TRANSPORTER_2"/>
    <property type="match status" value="1"/>
</dbReference>
<dbReference type="GO" id="GO:0005524">
    <property type="term" value="F:ATP binding"/>
    <property type="evidence" value="ECO:0007669"/>
    <property type="project" value="UniProtKB-KW"/>
</dbReference>
<dbReference type="InterPro" id="IPR027417">
    <property type="entry name" value="P-loop_NTPase"/>
</dbReference>
<organism evidence="5 6">
    <name type="scientific">Tindallia magadiensis</name>
    <dbReference type="NCBI Taxonomy" id="69895"/>
    <lineage>
        <taxon>Bacteria</taxon>
        <taxon>Bacillati</taxon>
        <taxon>Bacillota</taxon>
        <taxon>Clostridia</taxon>
        <taxon>Peptostreptococcales</taxon>
        <taxon>Tindalliaceae</taxon>
        <taxon>Tindallia</taxon>
    </lineage>
</organism>
<dbReference type="InterPro" id="IPR003439">
    <property type="entry name" value="ABC_transporter-like_ATP-bd"/>
</dbReference>
<dbReference type="OrthoDB" id="9806285at2"/>
<dbReference type="SMART" id="SM00382">
    <property type="entry name" value="AAA"/>
    <property type="match status" value="1"/>
</dbReference>
<evidence type="ECO:0000256" key="3">
    <source>
        <dbReference type="ARBA" id="ARBA00022840"/>
    </source>
</evidence>
<evidence type="ECO:0000259" key="4">
    <source>
        <dbReference type="PROSITE" id="PS50893"/>
    </source>
</evidence>
<dbReference type="PROSITE" id="PS00211">
    <property type="entry name" value="ABC_TRANSPORTER_1"/>
    <property type="match status" value="1"/>
</dbReference>
<evidence type="ECO:0000256" key="2">
    <source>
        <dbReference type="ARBA" id="ARBA00022741"/>
    </source>
</evidence>
<keyword evidence="3 5" id="KW-0067">ATP-binding</keyword>
<dbReference type="GO" id="GO:0016887">
    <property type="term" value="F:ATP hydrolysis activity"/>
    <property type="evidence" value="ECO:0007669"/>
    <property type="project" value="InterPro"/>
</dbReference>
<accession>A0A1I3GQJ7</accession>
<gene>
    <name evidence="5" type="ORF">SAMN05192551_11010</name>
</gene>
<dbReference type="EMBL" id="FOQA01000010">
    <property type="protein sequence ID" value="SFI25768.1"/>
    <property type="molecule type" value="Genomic_DNA"/>
</dbReference>
<dbReference type="InterPro" id="IPR017871">
    <property type="entry name" value="ABC_transporter-like_CS"/>
</dbReference>
<dbReference type="RefSeq" id="WP_143092048.1">
    <property type="nucleotide sequence ID" value="NZ_FOQA01000010.1"/>
</dbReference>
<keyword evidence="1" id="KW-0813">Transport</keyword>
<dbReference type="PANTHER" id="PTHR43776:SF8">
    <property type="entry name" value="ABC TRANSPORTER, ATP-BINDING PROTEIN"/>
    <property type="match status" value="1"/>
</dbReference>
<name>A0A1I3GQJ7_9FIRM</name>
<dbReference type="Pfam" id="PF00005">
    <property type="entry name" value="ABC_tran"/>
    <property type="match status" value="1"/>
</dbReference>
<evidence type="ECO:0000313" key="6">
    <source>
        <dbReference type="Proteomes" id="UP000199287"/>
    </source>
</evidence>
<reference evidence="6" key="1">
    <citation type="submission" date="2016-10" db="EMBL/GenBank/DDBJ databases">
        <authorList>
            <person name="Varghese N."/>
            <person name="Submissions S."/>
        </authorList>
    </citation>
    <scope>NUCLEOTIDE SEQUENCE [LARGE SCALE GENOMIC DNA]</scope>
    <source>
        <strain evidence="6">Z-7934</strain>
    </source>
</reference>
<dbReference type="GO" id="GO:0055085">
    <property type="term" value="P:transmembrane transport"/>
    <property type="evidence" value="ECO:0007669"/>
    <property type="project" value="UniProtKB-ARBA"/>
</dbReference>
<dbReference type="Proteomes" id="UP000199287">
    <property type="component" value="Unassembled WGS sequence"/>
</dbReference>
<dbReference type="SUPFAM" id="SSF52540">
    <property type="entry name" value="P-loop containing nucleoside triphosphate hydrolases"/>
    <property type="match status" value="1"/>
</dbReference>
<dbReference type="STRING" id="69895.SAMN05192551_11010"/>
<dbReference type="AlphaFoldDB" id="A0A1I3GQJ7"/>
<protein>
    <submittedName>
        <fullName evidence="5">Peptide/nickel transport system ATP-binding protein/oligopeptide transport system ATP-binding protein</fullName>
    </submittedName>
</protein>
<dbReference type="PANTHER" id="PTHR43776">
    <property type="entry name" value="TRANSPORT ATP-BINDING PROTEIN"/>
    <property type="match status" value="1"/>
</dbReference>
<keyword evidence="2" id="KW-0547">Nucleotide-binding</keyword>
<dbReference type="InterPro" id="IPR050319">
    <property type="entry name" value="ABC_transp_ATP-bind"/>
</dbReference>
<keyword evidence="6" id="KW-1185">Reference proteome</keyword>